<feature type="domain" description="BCD1 alpha/beta" evidence="2">
    <location>
        <begin position="57"/>
        <end position="166"/>
    </location>
</feature>
<dbReference type="Proteomes" id="UP001186944">
    <property type="component" value="Unassembled WGS sequence"/>
</dbReference>
<dbReference type="Pfam" id="PF25790">
    <property type="entry name" value="BCD1"/>
    <property type="match status" value="1"/>
</dbReference>
<protein>
    <recommendedName>
        <fullName evidence="2">BCD1 alpha/beta domain-containing protein</fullName>
    </recommendedName>
</protein>
<comment type="caution">
    <text evidence="3">The sequence shown here is derived from an EMBL/GenBank/DDBJ whole genome shotgun (WGS) entry which is preliminary data.</text>
</comment>
<name>A0AA88XKY3_PINIB</name>
<dbReference type="GO" id="GO:0005634">
    <property type="term" value="C:nucleus"/>
    <property type="evidence" value="ECO:0007669"/>
    <property type="project" value="TreeGrafter"/>
</dbReference>
<dbReference type="InterPro" id="IPR051639">
    <property type="entry name" value="BCD1"/>
</dbReference>
<evidence type="ECO:0000313" key="3">
    <source>
        <dbReference type="EMBL" id="KAK3087305.1"/>
    </source>
</evidence>
<dbReference type="GO" id="GO:0048254">
    <property type="term" value="P:snoRNA localization"/>
    <property type="evidence" value="ECO:0007669"/>
    <property type="project" value="TreeGrafter"/>
</dbReference>
<keyword evidence="4" id="KW-1185">Reference proteome</keyword>
<dbReference type="PANTHER" id="PTHR13483:SF3">
    <property type="entry name" value="BOX C_D SNORNA PROTEIN 1"/>
    <property type="match status" value="1"/>
</dbReference>
<proteinExistence type="predicted"/>
<evidence type="ECO:0000256" key="1">
    <source>
        <dbReference type="ARBA" id="ARBA00022553"/>
    </source>
</evidence>
<evidence type="ECO:0000259" key="2">
    <source>
        <dbReference type="Pfam" id="PF25790"/>
    </source>
</evidence>
<dbReference type="AlphaFoldDB" id="A0AA88XKY3"/>
<dbReference type="PANTHER" id="PTHR13483">
    <property type="entry name" value="BOX C_D SNORNA PROTEIN 1-RELATED"/>
    <property type="match status" value="1"/>
</dbReference>
<dbReference type="GO" id="GO:0070761">
    <property type="term" value="C:pre-snoRNP complex"/>
    <property type="evidence" value="ECO:0007669"/>
    <property type="project" value="TreeGrafter"/>
</dbReference>
<accession>A0AA88XKY3</accession>
<reference evidence="3" key="1">
    <citation type="submission" date="2019-08" db="EMBL/GenBank/DDBJ databases">
        <title>The improved chromosome-level genome for the pearl oyster Pinctada fucata martensii using PacBio sequencing and Hi-C.</title>
        <authorList>
            <person name="Zheng Z."/>
        </authorList>
    </citation>
    <scope>NUCLEOTIDE SEQUENCE</scope>
    <source>
        <strain evidence="3">ZZ-2019</strain>
        <tissue evidence="3">Adductor muscle</tissue>
    </source>
</reference>
<dbReference type="InterPro" id="IPR057721">
    <property type="entry name" value="BCD1_alpha/beta"/>
</dbReference>
<dbReference type="EMBL" id="VSWD01000011">
    <property type="protein sequence ID" value="KAK3087305.1"/>
    <property type="molecule type" value="Genomic_DNA"/>
</dbReference>
<gene>
    <name evidence="3" type="ORF">FSP39_004460</name>
</gene>
<sequence>MTQKTLRNGSRHDKFVIGFIPVILPTQSRFLEEAGRIADNSKRDPKKRRITHAGYLNQIKRAALKRDIKLKFLPFPMMRRKNNTTTLSNYHYGDILWHVELVFPEAEAKYTESRVNENTTLQDILRGYIHPTESDPVKRQKLKSYCVTGSEDYKVFLRKERSPANDVR</sequence>
<evidence type="ECO:0000313" key="4">
    <source>
        <dbReference type="Proteomes" id="UP001186944"/>
    </source>
</evidence>
<dbReference type="GO" id="GO:0000463">
    <property type="term" value="P:maturation of LSU-rRNA from tricistronic rRNA transcript (SSU-rRNA, 5.8S rRNA, LSU-rRNA)"/>
    <property type="evidence" value="ECO:0007669"/>
    <property type="project" value="TreeGrafter"/>
</dbReference>
<keyword evidence="1" id="KW-0597">Phosphoprotein</keyword>
<organism evidence="3 4">
    <name type="scientific">Pinctada imbricata</name>
    <name type="common">Atlantic pearl-oyster</name>
    <name type="synonym">Pinctada martensii</name>
    <dbReference type="NCBI Taxonomy" id="66713"/>
    <lineage>
        <taxon>Eukaryota</taxon>
        <taxon>Metazoa</taxon>
        <taxon>Spiralia</taxon>
        <taxon>Lophotrochozoa</taxon>
        <taxon>Mollusca</taxon>
        <taxon>Bivalvia</taxon>
        <taxon>Autobranchia</taxon>
        <taxon>Pteriomorphia</taxon>
        <taxon>Pterioida</taxon>
        <taxon>Pterioidea</taxon>
        <taxon>Pteriidae</taxon>
        <taxon>Pinctada</taxon>
    </lineage>
</organism>
<dbReference type="GO" id="GO:0000492">
    <property type="term" value="P:box C/D snoRNP assembly"/>
    <property type="evidence" value="ECO:0007669"/>
    <property type="project" value="TreeGrafter"/>
</dbReference>